<dbReference type="HOGENOM" id="CLU_068912_3_0_1"/>
<dbReference type="EMBL" id="KN822057">
    <property type="protein sequence ID" value="KIM60945.1"/>
    <property type="molecule type" value="Genomic_DNA"/>
</dbReference>
<proteinExistence type="predicted"/>
<protein>
    <submittedName>
        <fullName evidence="1">Uncharacterized protein</fullName>
    </submittedName>
</protein>
<sequence>WSPSDLDVYIPLCHKFQLTHLLEKKGYHIENEGNNIHSTYSSSDIFSVMTFTNKHNKIDVVISTSLCAVSPIFDFHSTAIMNFISADSIFSTYPSLTFQGLTMINGTQLYNGLLCAVGMAALKKYKEHRY</sequence>
<dbReference type="InParanoid" id="A0A0C3DJR3"/>
<gene>
    <name evidence="1" type="ORF">SCLCIDRAFT_47273</name>
</gene>
<feature type="non-terminal residue" evidence="1">
    <location>
        <position position="1"/>
    </location>
</feature>
<dbReference type="OrthoDB" id="3183574at2759"/>
<evidence type="ECO:0000313" key="2">
    <source>
        <dbReference type="Proteomes" id="UP000053989"/>
    </source>
</evidence>
<dbReference type="Proteomes" id="UP000053989">
    <property type="component" value="Unassembled WGS sequence"/>
</dbReference>
<name>A0A0C3DJR3_9AGAM</name>
<dbReference type="AlphaFoldDB" id="A0A0C3DJR3"/>
<organism evidence="1 2">
    <name type="scientific">Scleroderma citrinum Foug A</name>
    <dbReference type="NCBI Taxonomy" id="1036808"/>
    <lineage>
        <taxon>Eukaryota</taxon>
        <taxon>Fungi</taxon>
        <taxon>Dikarya</taxon>
        <taxon>Basidiomycota</taxon>
        <taxon>Agaricomycotina</taxon>
        <taxon>Agaricomycetes</taxon>
        <taxon>Agaricomycetidae</taxon>
        <taxon>Boletales</taxon>
        <taxon>Sclerodermatineae</taxon>
        <taxon>Sclerodermataceae</taxon>
        <taxon>Scleroderma</taxon>
    </lineage>
</organism>
<feature type="non-terminal residue" evidence="1">
    <location>
        <position position="130"/>
    </location>
</feature>
<evidence type="ECO:0000313" key="1">
    <source>
        <dbReference type="EMBL" id="KIM60945.1"/>
    </source>
</evidence>
<reference evidence="1 2" key="1">
    <citation type="submission" date="2014-04" db="EMBL/GenBank/DDBJ databases">
        <authorList>
            <consortium name="DOE Joint Genome Institute"/>
            <person name="Kuo A."/>
            <person name="Kohler A."/>
            <person name="Nagy L.G."/>
            <person name="Floudas D."/>
            <person name="Copeland A."/>
            <person name="Barry K.W."/>
            <person name="Cichocki N."/>
            <person name="Veneault-Fourrey C."/>
            <person name="LaButti K."/>
            <person name="Lindquist E.A."/>
            <person name="Lipzen A."/>
            <person name="Lundell T."/>
            <person name="Morin E."/>
            <person name="Murat C."/>
            <person name="Sun H."/>
            <person name="Tunlid A."/>
            <person name="Henrissat B."/>
            <person name="Grigoriev I.V."/>
            <person name="Hibbett D.S."/>
            <person name="Martin F."/>
            <person name="Nordberg H.P."/>
            <person name="Cantor M.N."/>
            <person name="Hua S.X."/>
        </authorList>
    </citation>
    <scope>NUCLEOTIDE SEQUENCE [LARGE SCALE GENOMIC DNA]</scope>
    <source>
        <strain evidence="1 2">Foug A</strain>
    </source>
</reference>
<accession>A0A0C3DJR3</accession>
<keyword evidence="2" id="KW-1185">Reference proteome</keyword>
<reference evidence="2" key="2">
    <citation type="submission" date="2015-01" db="EMBL/GenBank/DDBJ databases">
        <title>Evolutionary Origins and Diversification of the Mycorrhizal Mutualists.</title>
        <authorList>
            <consortium name="DOE Joint Genome Institute"/>
            <consortium name="Mycorrhizal Genomics Consortium"/>
            <person name="Kohler A."/>
            <person name="Kuo A."/>
            <person name="Nagy L.G."/>
            <person name="Floudas D."/>
            <person name="Copeland A."/>
            <person name="Barry K.W."/>
            <person name="Cichocki N."/>
            <person name="Veneault-Fourrey C."/>
            <person name="LaButti K."/>
            <person name="Lindquist E.A."/>
            <person name="Lipzen A."/>
            <person name="Lundell T."/>
            <person name="Morin E."/>
            <person name="Murat C."/>
            <person name="Riley R."/>
            <person name="Ohm R."/>
            <person name="Sun H."/>
            <person name="Tunlid A."/>
            <person name="Henrissat B."/>
            <person name="Grigoriev I.V."/>
            <person name="Hibbett D.S."/>
            <person name="Martin F."/>
        </authorList>
    </citation>
    <scope>NUCLEOTIDE SEQUENCE [LARGE SCALE GENOMIC DNA]</scope>
    <source>
        <strain evidence="2">Foug A</strain>
    </source>
</reference>